<protein>
    <submittedName>
        <fullName evidence="1">Uncharacterized protein</fullName>
    </submittedName>
</protein>
<dbReference type="Proteomes" id="UP001320843">
    <property type="component" value="Unassembled WGS sequence"/>
</dbReference>
<comment type="caution">
    <text evidence="1">The sequence shown here is derived from an EMBL/GenBank/DDBJ whole genome shotgun (WGS) entry which is preliminary data.</text>
</comment>
<evidence type="ECO:0000313" key="1">
    <source>
        <dbReference type="EMBL" id="MCW0399148.1"/>
    </source>
</evidence>
<gene>
    <name evidence="1" type="ORF">NB700_001704</name>
</gene>
<proteinExistence type="predicted"/>
<sequence>MDQPMNIMNHSIRSHLFDKDLFFIAHGMNFIKIHNRHAASIDLFTDISQRLNHRDFQIKIKKIYHVIKRAFLKTDHM</sequence>
<dbReference type="EMBL" id="JANFWR010000009">
    <property type="protein sequence ID" value="MCW0399148.1"/>
    <property type="molecule type" value="Genomic_DNA"/>
</dbReference>
<keyword evidence="2" id="KW-1185">Reference proteome</keyword>
<accession>A0ABT3DUG2</accession>
<reference evidence="1 2" key="1">
    <citation type="submission" date="2022-06" db="EMBL/GenBank/DDBJ databases">
        <title>Dynamics of rice microbiomes reveals core vertical transmitted seed endophytes.</title>
        <authorList>
            <person name="Liao K."/>
            <person name="Zhang X."/>
        </authorList>
    </citation>
    <scope>NUCLEOTIDE SEQUENCE [LARGE SCALE GENOMIC DNA]</scope>
    <source>
        <strain evidence="1 2">YT10-10-1</strain>
    </source>
</reference>
<name>A0ABT3DUG2_9XANT</name>
<organism evidence="1 2">
    <name type="scientific">Xanthomonas sacchari</name>
    <dbReference type="NCBI Taxonomy" id="56458"/>
    <lineage>
        <taxon>Bacteria</taxon>
        <taxon>Pseudomonadati</taxon>
        <taxon>Pseudomonadota</taxon>
        <taxon>Gammaproteobacteria</taxon>
        <taxon>Lysobacterales</taxon>
        <taxon>Lysobacteraceae</taxon>
        <taxon>Xanthomonas</taxon>
    </lineage>
</organism>
<evidence type="ECO:0000313" key="2">
    <source>
        <dbReference type="Proteomes" id="UP001320843"/>
    </source>
</evidence>